<dbReference type="InterPro" id="IPR043519">
    <property type="entry name" value="NT_sf"/>
</dbReference>
<keyword evidence="2" id="KW-1185">Reference proteome</keyword>
<protein>
    <recommendedName>
        <fullName evidence="3">Nucleotidyltransferase domain-containing protein</fullName>
    </recommendedName>
</protein>
<comment type="caution">
    <text evidence="1">The sequence shown here is derived from an EMBL/GenBank/DDBJ whole genome shotgun (WGS) entry which is preliminary data.</text>
</comment>
<dbReference type="PATRIC" id="fig|883111.3.peg.1580"/>
<dbReference type="PANTHER" id="PTHR34817:SF2">
    <property type="entry name" value="NUCLEOTIDYLTRANSFERASE"/>
    <property type="match status" value="1"/>
</dbReference>
<name>K1LN09_9LACT</name>
<dbReference type="HOGENOM" id="CLU_084690_0_0_9"/>
<dbReference type="RefSeq" id="WP_006908868.1">
    <property type="nucleotide sequence ID" value="NZ_JH932292.1"/>
</dbReference>
<dbReference type="EMBL" id="AGZD01000012">
    <property type="protein sequence ID" value="EKB53482.1"/>
    <property type="molecule type" value="Genomic_DNA"/>
</dbReference>
<dbReference type="STRING" id="883111.HMPREF9706_01560"/>
<reference evidence="1 2" key="1">
    <citation type="submission" date="2012-07" db="EMBL/GenBank/DDBJ databases">
        <title>The Genome Sequence of Facklamia hominis CCUG 36813.</title>
        <authorList>
            <consortium name="The Broad Institute Genome Sequencing Platform"/>
            <person name="Earl A."/>
            <person name="Ward D."/>
            <person name="Feldgarden M."/>
            <person name="Gevers D."/>
            <person name="Huys G."/>
            <person name="Walker B."/>
            <person name="Young S.K."/>
            <person name="Zeng Q."/>
            <person name="Gargeya S."/>
            <person name="Fitzgerald M."/>
            <person name="Haas B."/>
            <person name="Abouelleil A."/>
            <person name="Alvarado L."/>
            <person name="Arachchi H.M."/>
            <person name="Berlin A.M."/>
            <person name="Chapman S.B."/>
            <person name="Goldberg J."/>
            <person name="Griggs A."/>
            <person name="Gujja S."/>
            <person name="Hansen M."/>
            <person name="Howarth C."/>
            <person name="Imamovic A."/>
            <person name="Larimer J."/>
            <person name="McCowen C."/>
            <person name="Montmayeur A."/>
            <person name="Murphy C."/>
            <person name="Neiman D."/>
            <person name="Pearson M."/>
            <person name="Priest M."/>
            <person name="Roberts A."/>
            <person name="Saif S."/>
            <person name="Shea T."/>
            <person name="Sisk P."/>
            <person name="Sykes S."/>
            <person name="Wortman J."/>
            <person name="Nusbaum C."/>
            <person name="Birren B."/>
        </authorList>
    </citation>
    <scope>NUCLEOTIDE SEQUENCE [LARGE SCALE GENOMIC DNA]</scope>
    <source>
        <strain evidence="1 2">CCUG 36813</strain>
    </source>
</reference>
<dbReference type="SUPFAM" id="SSF81301">
    <property type="entry name" value="Nucleotidyltransferase"/>
    <property type="match status" value="1"/>
</dbReference>
<dbReference type="InterPro" id="IPR018775">
    <property type="entry name" value="RlaP"/>
</dbReference>
<dbReference type="Pfam" id="PF10127">
    <property type="entry name" value="RlaP"/>
    <property type="match status" value="1"/>
</dbReference>
<evidence type="ECO:0000313" key="2">
    <source>
        <dbReference type="Proteomes" id="UP000004465"/>
    </source>
</evidence>
<dbReference type="AlphaFoldDB" id="K1LN09"/>
<organism evidence="1 2">
    <name type="scientific">Facklamia hominis CCUG 36813</name>
    <dbReference type="NCBI Taxonomy" id="883111"/>
    <lineage>
        <taxon>Bacteria</taxon>
        <taxon>Bacillati</taxon>
        <taxon>Bacillota</taxon>
        <taxon>Bacilli</taxon>
        <taxon>Lactobacillales</taxon>
        <taxon>Aerococcaceae</taxon>
        <taxon>Facklamia</taxon>
    </lineage>
</organism>
<sequence>MMIQDDMNLLILNKLKEIEKDYDITVLWAVESGSRAWGFESKDSDYDVRFIYKRKMYDYLKLEQTRDVLEIQIDDTLDIVGWDLDKVLKLLYRSNPSLLEWLNSPIIYLESDFDYRIKELVASYYQEDRLLYHYLNMCKSTIKKYFQSEKVLAKKYFYAIRPILACLWIMDNHQTPPVLFKTLCDSVLPSELLPSINKLLMIKRTKDESYAINHIKVVDSFLEGKIKEVERYLSISEFTNDLDWNLLNTFFINEVM</sequence>
<evidence type="ECO:0008006" key="3">
    <source>
        <dbReference type="Google" id="ProtNLM"/>
    </source>
</evidence>
<dbReference type="Proteomes" id="UP000004465">
    <property type="component" value="Unassembled WGS sequence"/>
</dbReference>
<gene>
    <name evidence="1" type="ORF">HMPREF9706_01560</name>
</gene>
<dbReference type="PANTHER" id="PTHR34817">
    <property type="entry name" value="NUCLEOTIDYLTRANSFERASE"/>
    <property type="match status" value="1"/>
</dbReference>
<evidence type="ECO:0000313" key="1">
    <source>
        <dbReference type="EMBL" id="EKB53482.1"/>
    </source>
</evidence>
<dbReference type="OrthoDB" id="9796845at2"/>
<proteinExistence type="predicted"/>
<accession>K1LN09</accession>